<dbReference type="PANTHER" id="PTHR34039">
    <property type="entry name" value="UPF0102 PROTEIN YRAN"/>
    <property type="match status" value="1"/>
</dbReference>
<reference evidence="4" key="1">
    <citation type="submission" date="2017-09" db="EMBL/GenBank/DDBJ databases">
        <title>Depth-based differentiation of microbial function through sediment-hosted aquifers and enrichment of novel symbionts in the deep terrestrial subsurface.</title>
        <authorList>
            <person name="Probst A.J."/>
            <person name="Ladd B."/>
            <person name="Jarett J.K."/>
            <person name="Geller-Mcgrath D.E."/>
            <person name="Sieber C.M.K."/>
            <person name="Emerson J.B."/>
            <person name="Anantharaman K."/>
            <person name="Thomas B.C."/>
            <person name="Malmstrom R."/>
            <person name="Stieglmeier M."/>
            <person name="Klingl A."/>
            <person name="Woyke T."/>
            <person name="Ryan C.M."/>
            <person name="Banfield J.F."/>
        </authorList>
    </citation>
    <scope>NUCLEOTIDE SEQUENCE [LARGE SCALE GENOMIC DNA]</scope>
</reference>
<sequence>MGKKETGNLGEMATSLYLKDLGWRILGANVRVPGGEIDIIAREAKTGVLVFVEVKTKSGDSRPGFKPEDLYRWKKVKTTRRSCQWYAGKFPKLLFRLGWRIDLVTVQVHQSPLTDYKKDCTISHYKNAV</sequence>
<dbReference type="GO" id="GO:0003676">
    <property type="term" value="F:nucleic acid binding"/>
    <property type="evidence" value="ECO:0007669"/>
    <property type="project" value="InterPro"/>
</dbReference>
<dbReference type="Pfam" id="PF02021">
    <property type="entry name" value="UPF0102"/>
    <property type="match status" value="1"/>
</dbReference>
<organism evidence="3 4">
    <name type="scientific">Candidatus Harrisonbacteria bacterium CG10_big_fil_rev_8_21_14_0_10_45_28</name>
    <dbReference type="NCBI Taxonomy" id="1974586"/>
    <lineage>
        <taxon>Bacteria</taxon>
        <taxon>Candidatus Harrisoniibacteriota</taxon>
    </lineage>
</organism>
<dbReference type="Gene3D" id="3.40.1350.10">
    <property type="match status" value="1"/>
</dbReference>
<comment type="similarity">
    <text evidence="1 2">Belongs to the UPF0102 family.</text>
</comment>
<dbReference type="PANTHER" id="PTHR34039:SF1">
    <property type="entry name" value="UPF0102 PROTEIN YRAN"/>
    <property type="match status" value="1"/>
</dbReference>
<accession>A0A2H0UPV7</accession>
<dbReference type="AlphaFoldDB" id="A0A2H0UPV7"/>
<dbReference type="InterPro" id="IPR011335">
    <property type="entry name" value="Restrct_endonuc-II-like"/>
</dbReference>
<evidence type="ECO:0000313" key="4">
    <source>
        <dbReference type="Proteomes" id="UP000230903"/>
    </source>
</evidence>
<evidence type="ECO:0000313" key="3">
    <source>
        <dbReference type="EMBL" id="PIR87835.1"/>
    </source>
</evidence>
<dbReference type="Proteomes" id="UP000230903">
    <property type="component" value="Unassembled WGS sequence"/>
</dbReference>
<dbReference type="EMBL" id="PFBC01000039">
    <property type="protein sequence ID" value="PIR87835.1"/>
    <property type="molecule type" value="Genomic_DNA"/>
</dbReference>
<gene>
    <name evidence="3" type="ORF">COU10_02535</name>
</gene>
<evidence type="ECO:0000256" key="2">
    <source>
        <dbReference type="HAMAP-Rule" id="MF_00048"/>
    </source>
</evidence>
<dbReference type="InterPro" id="IPR003509">
    <property type="entry name" value="UPF0102_YraN-like"/>
</dbReference>
<dbReference type="SUPFAM" id="SSF52980">
    <property type="entry name" value="Restriction endonuclease-like"/>
    <property type="match status" value="1"/>
</dbReference>
<dbReference type="InterPro" id="IPR011856">
    <property type="entry name" value="tRNA_endonuc-like_dom_sf"/>
</dbReference>
<protein>
    <recommendedName>
        <fullName evidence="2">UPF0102 protein COU10_02535</fullName>
    </recommendedName>
</protein>
<dbReference type="HAMAP" id="MF_00048">
    <property type="entry name" value="UPF0102"/>
    <property type="match status" value="1"/>
</dbReference>
<proteinExistence type="inferred from homology"/>
<name>A0A2H0UPV7_9BACT</name>
<comment type="caution">
    <text evidence="3">The sequence shown here is derived from an EMBL/GenBank/DDBJ whole genome shotgun (WGS) entry which is preliminary data.</text>
</comment>
<evidence type="ECO:0000256" key="1">
    <source>
        <dbReference type="ARBA" id="ARBA00006738"/>
    </source>
</evidence>